<keyword evidence="1" id="KW-0812">Transmembrane</keyword>
<evidence type="ECO:0000256" key="1">
    <source>
        <dbReference type="SAM" id="Phobius"/>
    </source>
</evidence>
<keyword evidence="3" id="KW-0012">Acyltransferase</keyword>
<gene>
    <name evidence="3" type="ORF">ACFQE5_18590</name>
</gene>
<evidence type="ECO:0000313" key="3">
    <source>
        <dbReference type="EMBL" id="MFC5996217.1"/>
    </source>
</evidence>
<feature type="transmembrane region" description="Helical" evidence="1">
    <location>
        <begin position="198"/>
        <end position="215"/>
    </location>
</feature>
<dbReference type="Proteomes" id="UP001596302">
    <property type="component" value="Unassembled WGS sequence"/>
</dbReference>
<keyword evidence="1" id="KW-1133">Transmembrane helix</keyword>
<reference evidence="4" key="1">
    <citation type="journal article" date="2019" name="Int. J. Syst. Evol. Microbiol.">
        <title>The Global Catalogue of Microorganisms (GCM) 10K type strain sequencing project: providing services to taxonomists for standard genome sequencing and annotation.</title>
        <authorList>
            <consortium name="The Broad Institute Genomics Platform"/>
            <consortium name="The Broad Institute Genome Sequencing Center for Infectious Disease"/>
            <person name="Wu L."/>
            <person name="Ma J."/>
        </authorList>
    </citation>
    <scope>NUCLEOTIDE SEQUENCE [LARGE SCALE GENOMIC DNA]</scope>
    <source>
        <strain evidence="4">CCM 8391</strain>
    </source>
</reference>
<keyword evidence="4" id="KW-1185">Reference proteome</keyword>
<feature type="transmembrane region" description="Helical" evidence="1">
    <location>
        <begin position="283"/>
        <end position="300"/>
    </location>
</feature>
<protein>
    <submittedName>
        <fullName evidence="3">Acyltransferase family protein</fullName>
        <ecNumber evidence="3">2.3.-.-</ecNumber>
    </submittedName>
</protein>
<organism evidence="3 4">
    <name type="scientific">Pseudonocardia hispaniensis</name>
    <dbReference type="NCBI Taxonomy" id="904933"/>
    <lineage>
        <taxon>Bacteria</taxon>
        <taxon>Bacillati</taxon>
        <taxon>Actinomycetota</taxon>
        <taxon>Actinomycetes</taxon>
        <taxon>Pseudonocardiales</taxon>
        <taxon>Pseudonocardiaceae</taxon>
        <taxon>Pseudonocardia</taxon>
    </lineage>
</organism>
<dbReference type="RefSeq" id="WP_379586732.1">
    <property type="nucleotide sequence ID" value="NZ_JBHSQW010000035.1"/>
</dbReference>
<dbReference type="Pfam" id="PF01757">
    <property type="entry name" value="Acyl_transf_3"/>
    <property type="match status" value="1"/>
</dbReference>
<feature type="transmembrane region" description="Helical" evidence="1">
    <location>
        <begin position="56"/>
        <end position="80"/>
    </location>
</feature>
<feature type="transmembrane region" description="Helical" evidence="1">
    <location>
        <begin position="221"/>
        <end position="244"/>
    </location>
</feature>
<comment type="caution">
    <text evidence="3">The sequence shown here is derived from an EMBL/GenBank/DDBJ whole genome shotgun (WGS) entry which is preliminary data.</text>
</comment>
<feature type="transmembrane region" description="Helical" evidence="1">
    <location>
        <begin position="175"/>
        <end position="191"/>
    </location>
</feature>
<dbReference type="EMBL" id="JBHSQW010000035">
    <property type="protein sequence ID" value="MFC5996217.1"/>
    <property type="molecule type" value="Genomic_DNA"/>
</dbReference>
<evidence type="ECO:0000313" key="4">
    <source>
        <dbReference type="Proteomes" id="UP001596302"/>
    </source>
</evidence>
<dbReference type="GO" id="GO:0016746">
    <property type="term" value="F:acyltransferase activity"/>
    <property type="evidence" value="ECO:0007669"/>
    <property type="project" value="UniProtKB-KW"/>
</dbReference>
<feature type="transmembrane region" description="Helical" evidence="1">
    <location>
        <begin position="321"/>
        <end position="341"/>
    </location>
</feature>
<keyword evidence="1" id="KW-0472">Membrane</keyword>
<keyword evidence="3" id="KW-0808">Transferase</keyword>
<feature type="domain" description="Acyltransferase 3" evidence="2">
    <location>
        <begin position="21"/>
        <end position="371"/>
    </location>
</feature>
<accession>A0ABW1J728</accession>
<sequence length="384" mass="41798">MAAAVSPGPASVRSGGGELRALTGLRIVAAAWVVLFHFHFTALPGMAILVDATGPLITTGALGVDLFFVLSGFVIAYTYLDRLGPALRVGAATQFVWARARRLWPAYALVVNVFGLWIGARLYFGRDDQIAFQAVQPEVGLRAWVEQMFMVQLWDRPFFDGASWVGSTWSISAEWLAYLLFPVTALVFYRLRNLPRVALTLGALLLMAPIAWAYLRVGHPYFPWSWLVRILCGFGAGVLTLLVVRRIDPTARVRRAASRLATATAVFIGAGLCLGELLGPGRGGAVIVLFPVLVGALALADRGVAQFLSAPPMVYGGRISYSLYLVHIPIFEVYWLAMAYLPELHQPTLTAHLVGAGVLLATVPVAQLLYRMVENPCRHRPVSA</sequence>
<evidence type="ECO:0000259" key="2">
    <source>
        <dbReference type="Pfam" id="PF01757"/>
    </source>
</evidence>
<feature type="transmembrane region" description="Helical" evidence="1">
    <location>
        <begin position="104"/>
        <end position="124"/>
    </location>
</feature>
<dbReference type="PANTHER" id="PTHR23028:SF53">
    <property type="entry name" value="ACYL_TRANSF_3 DOMAIN-CONTAINING PROTEIN"/>
    <property type="match status" value="1"/>
</dbReference>
<name>A0ABW1J728_9PSEU</name>
<dbReference type="InterPro" id="IPR050879">
    <property type="entry name" value="Acyltransferase_3"/>
</dbReference>
<dbReference type="PANTHER" id="PTHR23028">
    <property type="entry name" value="ACETYLTRANSFERASE"/>
    <property type="match status" value="1"/>
</dbReference>
<feature type="transmembrane region" description="Helical" evidence="1">
    <location>
        <begin position="27"/>
        <end position="50"/>
    </location>
</feature>
<feature type="transmembrane region" description="Helical" evidence="1">
    <location>
        <begin position="353"/>
        <end position="370"/>
    </location>
</feature>
<proteinExistence type="predicted"/>
<feature type="transmembrane region" description="Helical" evidence="1">
    <location>
        <begin position="256"/>
        <end position="277"/>
    </location>
</feature>
<dbReference type="EC" id="2.3.-.-" evidence="3"/>
<dbReference type="InterPro" id="IPR002656">
    <property type="entry name" value="Acyl_transf_3_dom"/>
</dbReference>